<gene>
    <name evidence="13" type="ORF">MFLAVUS_010278</name>
</gene>
<evidence type="ECO:0000259" key="10">
    <source>
        <dbReference type="Pfam" id="PF00082"/>
    </source>
</evidence>
<evidence type="ECO:0000256" key="9">
    <source>
        <dbReference type="SAM" id="SignalP"/>
    </source>
</evidence>
<evidence type="ECO:0000259" key="11">
    <source>
        <dbReference type="Pfam" id="PF02225"/>
    </source>
</evidence>
<feature type="chain" id="PRO_5046140129" evidence="9">
    <location>
        <begin position="20"/>
        <end position="886"/>
    </location>
</feature>
<dbReference type="Gene3D" id="2.60.40.1710">
    <property type="entry name" value="Subtilisin-like superfamily"/>
    <property type="match status" value="1"/>
</dbReference>
<evidence type="ECO:0000256" key="1">
    <source>
        <dbReference type="ARBA" id="ARBA00011073"/>
    </source>
</evidence>
<dbReference type="SUPFAM" id="SSF52743">
    <property type="entry name" value="Subtilisin-like"/>
    <property type="match status" value="1"/>
</dbReference>
<dbReference type="InterPro" id="IPR022398">
    <property type="entry name" value="Peptidase_S8_His-AS"/>
</dbReference>
<feature type="active site" description="Charge relay system" evidence="7">
    <location>
        <position position="540"/>
    </location>
</feature>
<dbReference type="Gene3D" id="3.50.30.30">
    <property type="match status" value="1"/>
</dbReference>
<evidence type="ECO:0000256" key="5">
    <source>
        <dbReference type="ARBA" id="ARBA00022801"/>
    </source>
</evidence>
<feature type="signal peptide" evidence="9">
    <location>
        <begin position="1"/>
        <end position="19"/>
    </location>
</feature>
<evidence type="ECO:0000256" key="6">
    <source>
        <dbReference type="ARBA" id="ARBA00022825"/>
    </source>
</evidence>
<feature type="domain" description="C5a peptidase/Subtilisin-like protease SBT2-like Fn3-like" evidence="12">
    <location>
        <begin position="615"/>
        <end position="737"/>
    </location>
</feature>
<reference evidence="13 14" key="1">
    <citation type="submission" date="2024-04" db="EMBL/GenBank/DDBJ databases">
        <title>genome sequences of Mucor flavus KT1a and Helicostylum pulchrum KT1b strains isolated from the surface of a dry-aged beef.</title>
        <authorList>
            <person name="Toyotome T."/>
            <person name="Hosono M."/>
            <person name="Torimaru M."/>
            <person name="Fukuda K."/>
            <person name="Mikami N."/>
        </authorList>
    </citation>
    <scope>NUCLEOTIDE SEQUENCE [LARGE SCALE GENOMIC DNA]</scope>
    <source>
        <strain evidence="13 14">KT1a</strain>
    </source>
</reference>
<feature type="active site" description="Charge relay system" evidence="7">
    <location>
        <position position="221"/>
    </location>
</feature>
<protein>
    <submittedName>
        <fullName evidence="13">Uncharacterized protein</fullName>
    </submittedName>
</protein>
<dbReference type="PANTHER" id="PTHR43399:SF4">
    <property type="entry name" value="CELL WALL-ASSOCIATED PROTEASE"/>
    <property type="match status" value="1"/>
</dbReference>
<keyword evidence="2" id="KW-0964">Secreted</keyword>
<dbReference type="PRINTS" id="PR00723">
    <property type="entry name" value="SUBTILISIN"/>
</dbReference>
<feature type="domain" description="PA" evidence="11">
    <location>
        <begin position="376"/>
        <end position="461"/>
    </location>
</feature>
<dbReference type="InterPro" id="IPR051048">
    <property type="entry name" value="Peptidase_S8/S53_subtilisin"/>
</dbReference>
<evidence type="ECO:0000313" key="13">
    <source>
        <dbReference type="EMBL" id="GAA5816746.1"/>
    </source>
</evidence>
<dbReference type="SUPFAM" id="SSF52025">
    <property type="entry name" value="PA domain"/>
    <property type="match status" value="1"/>
</dbReference>
<sequence>MIINAALFTLFLSTVLAEAKSFQHAKYKSPEPSQHIIPGRYMIEYQSDFSHQNTLDAQFLSLQYGEPLYKSTTKTHIQTVDTTLSATHDNFLQTLVDDQHIVSVYPVTFITRPHALSNGYYSRIDKNVTSTIQAHELTQVDRLHNELGLTGNGVKVCIIDTGVDFNHPALGGGFGPGYRIEFGQDLVGNTYDPLATNNTVPAKGTPPLDACGDLIEKSGGHGTHVTGIIAGVDTDKGFTGVAPNATIGVWRVFGCEGGSSSDIIMKAMVEAQQAKCDVINMSLGNDAPWSEQPHAAFAQELSDQGISVIVSNGNDGENGAFTVTDPAGASDVVSVASVSNSFFLGSLFSLKTSTDKSFGPYSYQIAPEAKTDIPDGDVVLGGNPTTFSACESDTLSGQGQYLQGKLALVHQGPCTIVEQANRLAVAGAAGLIYFNTMENDPARVPYRNASIPIATISPVSGYHLISILKNIDSSKDKVHMHFERSAFAFESALAESVSAFSSMGPTNELDLKPSVAAIGGNVYSTLPTYMGGWGTRSGTSMASPYVAGTIALLREAFAGQSILPSVLHEKLQNYGRQLNTMKQKHVLESPLRQGSGLLQAYNAIKEPLHVSPAKISFNDTRSATDVYKTHSLKVSNTGTEAVEYTIDTISSGTIAPYGRDNDAYTLISSTSDRFYVDYNVTVTTEPLTVKLQAGESTQVVVSVKLPSDYNEKEQLLYGGYVQFKHADGRDAQVHVPYFGVLGSLYDLPTMDPTKLNIKDSQGRVYTENDTFQFSLSDKASAPAIGFRLATPSRRFTIELVDAEEEKHVGYIVPTYNYAERELDASDMEELNPWTGSLVKDDNVNSKPFKVDSGTYKVRWSALRMFGDIDTAKDWVVKSSGPIIITP</sequence>
<feature type="domain" description="Peptidase S8/S53" evidence="10">
    <location>
        <begin position="151"/>
        <end position="559"/>
    </location>
</feature>
<accession>A0ABP9ZC85</accession>
<dbReference type="InterPro" id="IPR000209">
    <property type="entry name" value="Peptidase_S8/S53_dom"/>
</dbReference>
<keyword evidence="5 7" id="KW-0378">Hydrolase</keyword>
<dbReference type="InterPro" id="IPR023827">
    <property type="entry name" value="Peptidase_S8_Asp-AS"/>
</dbReference>
<dbReference type="PANTHER" id="PTHR43399">
    <property type="entry name" value="SUBTILISIN-RELATED"/>
    <property type="match status" value="1"/>
</dbReference>
<organism evidence="13 14">
    <name type="scientific">Mucor flavus</name>
    <dbReference type="NCBI Taxonomy" id="439312"/>
    <lineage>
        <taxon>Eukaryota</taxon>
        <taxon>Fungi</taxon>
        <taxon>Fungi incertae sedis</taxon>
        <taxon>Mucoromycota</taxon>
        <taxon>Mucoromycotina</taxon>
        <taxon>Mucoromycetes</taxon>
        <taxon>Mucorales</taxon>
        <taxon>Mucorineae</taxon>
        <taxon>Mucoraceae</taxon>
        <taxon>Mucor</taxon>
    </lineage>
</organism>
<keyword evidence="4 9" id="KW-0732">Signal</keyword>
<evidence type="ECO:0000256" key="8">
    <source>
        <dbReference type="RuleBase" id="RU003355"/>
    </source>
</evidence>
<dbReference type="InterPro" id="IPR003137">
    <property type="entry name" value="PA_domain"/>
</dbReference>
<proteinExistence type="inferred from homology"/>
<keyword evidence="6 7" id="KW-0720">Serine protease</keyword>
<dbReference type="InterPro" id="IPR015500">
    <property type="entry name" value="Peptidase_S8_subtilisin-rel"/>
</dbReference>
<evidence type="ECO:0000256" key="7">
    <source>
        <dbReference type="PROSITE-ProRule" id="PRU01240"/>
    </source>
</evidence>
<dbReference type="CDD" id="cd07489">
    <property type="entry name" value="Peptidases_S8_5"/>
    <property type="match status" value="1"/>
</dbReference>
<dbReference type="Gene3D" id="3.40.50.200">
    <property type="entry name" value="Peptidase S8/S53 domain"/>
    <property type="match status" value="1"/>
</dbReference>
<dbReference type="Proteomes" id="UP001473302">
    <property type="component" value="Unassembled WGS sequence"/>
</dbReference>
<dbReference type="PROSITE" id="PS00137">
    <property type="entry name" value="SUBTILASE_HIS"/>
    <property type="match status" value="1"/>
</dbReference>
<name>A0ABP9ZC85_9FUNG</name>
<evidence type="ECO:0000256" key="4">
    <source>
        <dbReference type="ARBA" id="ARBA00022729"/>
    </source>
</evidence>
<keyword evidence="14" id="KW-1185">Reference proteome</keyword>
<comment type="similarity">
    <text evidence="1 7 8">Belongs to the peptidase S8 family.</text>
</comment>
<evidence type="ECO:0000313" key="14">
    <source>
        <dbReference type="Proteomes" id="UP001473302"/>
    </source>
</evidence>
<comment type="caution">
    <text evidence="13">The sequence shown here is derived from an EMBL/GenBank/DDBJ whole genome shotgun (WGS) entry which is preliminary data.</text>
</comment>
<evidence type="ECO:0000256" key="2">
    <source>
        <dbReference type="ARBA" id="ARBA00022525"/>
    </source>
</evidence>
<dbReference type="InterPro" id="IPR046450">
    <property type="entry name" value="PA_dom_sf"/>
</dbReference>
<dbReference type="EMBL" id="BAABUK010000034">
    <property type="protein sequence ID" value="GAA5816746.1"/>
    <property type="molecule type" value="Genomic_DNA"/>
</dbReference>
<evidence type="ECO:0000256" key="3">
    <source>
        <dbReference type="ARBA" id="ARBA00022670"/>
    </source>
</evidence>
<dbReference type="InterPro" id="IPR036852">
    <property type="entry name" value="Peptidase_S8/S53_dom_sf"/>
</dbReference>
<dbReference type="InterPro" id="IPR034187">
    <property type="entry name" value="Peptidases_S8_5"/>
</dbReference>
<dbReference type="PROSITE" id="PS51892">
    <property type="entry name" value="SUBTILASE"/>
    <property type="match status" value="1"/>
</dbReference>
<feature type="active site" description="Charge relay system" evidence="7">
    <location>
        <position position="160"/>
    </location>
</feature>
<dbReference type="InterPro" id="IPR023828">
    <property type="entry name" value="Peptidase_S8_Ser-AS"/>
</dbReference>
<dbReference type="PROSITE" id="PS00138">
    <property type="entry name" value="SUBTILASE_SER"/>
    <property type="match status" value="1"/>
</dbReference>
<dbReference type="Pfam" id="PF06280">
    <property type="entry name" value="fn3_5"/>
    <property type="match status" value="1"/>
</dbReference>
<keyword evidence="3 7" id="KW-0645">Protease</keyword>
<dbReference type="Pfam" id="PF00082">
    <property type="entry name" value="Peptidase_S8"/>
    <property type="match status" value="1"/>
</dbReference>
<dbReference type="InterPro" id="IPR010435">
    <property type="entry name" value="C5a/SBT2-like_Fn3"/>
</dbReference>
<dbReference type="Pfam" id="PF02225">
    <property type="entry name" value="PA"/>
    <property type="match status" value="1"/>
</dbReference>
<dbReference type="PROSITE" id="PS00136">
    <property type="entry name" value="SUBTILASE_ASP"/>
    <property type="match status" value="1"/>
</dbReference>
<evidence type="ECO:0000259" key="12">
    <source>
        <dbReference type="Pfam" id="PF06280"/>
    </source>
</evidence>